<dbReference type="Pfam" id="PF01810">
    <property type="entry name" value="LysE"/>
    <property type="match status" value="1"/>
</dbReference>
<feature type="transmembrane region" description="Helical" evidence="6">
    <location>
        <begin position="172"/>
        <end position="189"/>
    </location>
</feature>
<dbReference type="STRING" id="1666912.Ga0058931_3014"/>
<comment type="caution">
    <text evidence="8">The sequence shown here is derived from an EMBL/GenBank/DDBJ whole genome shotgun (WGS) entry which is preliminary data.</text>
</comment>
<sequence length="190" mass="20337">MTTLTLLLFLLPLAYSPGPGNLFFAAHGARFGWRNSLPALFGYHAATLAAALAVGGGLLVATGPDTARLLLWVGNGYILWLALRLWRASALPLRTNTAHAGLWDGAALLALNPKAWAIMAALYAQFPSADWHTVAWVATVFTLNNAVAFMLWTGLGQTLLARIQNPAHLRRINKGFALLLAAVAIWVAVS</sequence>
<keyword evidence="5 6" id="KW-0472">Membrane</keyword>
<dbReference type="PANTHER" id="PTHR30086">
    <property type="entry name" value="ARGININE EXPORTER PROTEIN ARGO"/>
    <property type="match status" value="1"/>
</dbReference>
<dbReference type="Proteomes" id="UP000050413">
    <property type="component" value="Unassembled WGS sequence"/>
</dbReference>
<name>A0A0P8A9B5_9RHOB</name>
<keyword evidence="2" id="KW-1003">Cell membrane</keyword>
<keyword evidence="4 6" id="KW-1133">Transmembrane helix</keyword>
<keyword evidence="3 6" id="KW-0812">Transmembrane</keyword>
<dbReference type="EMBL" id="FBYC01000004">
    <property type="protein sequence ID" value="CUX83490.1"/>
    <property type="molecule type" value="Genomic_DNA"/>
</dbReference>
<dbReference type="GO" id="GO:0015171">
    <property type="term" value="F:amino acid transmembrane transporter activity"/>
    <property type="evidence" value="ECO:0007669"/>
    <property type="project" value="TreeGrafter"/>
</dbReference>
<dbReference type="Proteomes" id="UP000182045">
    <property type="component" value="Unassembled WGS sequence"/>
</dbReference>
<evidence type="ECO:0000256" key="2">
    <source>
        <dbReference type="ARBA" id="ARBA00022475"/>
    </source>
</evidence>
<dbReference type="GO" id="GO:0005886">
    <property type="term" value="C:plasma membrane"/>
    <property type="evidence" value="ECO:0007669"/>
    <property type="project" value="UniProtKB-SubCell"/>
</dbReference>
<comment type="subcellular location">
    <subcellularLocation>
        <location evidence="1">Cell membrane</location>
        <topology evidence="1">Multi-pass membrane protein</topology>
    </subcellularLocation>
</comment>
<evidence type="ECO:0000256" key="4">
    <source>
        <dbReference type="ARBA" id="ARBA00022989"/>
    </source>
</evidence>
<dbReference type="PATRIC" id="fig|1666912.4.peg.2726"/>
<keyword evidence="10" id="KW-1185">Reference proteome</keyword>
<dbReference type="OrthoDB" id="7724143at2"/>
<proteinExistence type="predicted"/>
<accession>A0A0P8A9B5</accession>
<evidence type="ECO:0000313" key="10">
    <source>
        <dbReference type="Proteomes" id="UP000182045"/>
    </source>
</evidence>
<evidence type="ECO:0000256" key="5">
    <source>
        <dbReference type="ARBA" id="ARBA00023136"/>
    </source>
</evidence>
<reference evidence="8 9" key="1">
    <citation type="submission" date="2015-09" db="EMBL/GenBank/DDBJ databases">
        <title>Identification and resolution of microdiversity through metagenomic sequencing of parallel consortia.</title>
        <authorList>
            <person name="Nelson W.C."/>
            <person name="Romine M.F."/>
            <person name="Lindemann S.R."/>
        </authorList>
    </citation>
    <scope>NUCLEOTIDE SEQUENCE [LARGE SCALE GENOMIC DNA]</scope>
    <source>
        <strain evidence="8">HL-91</strain>
    </source>
</reference>
<reference evidence="7 10" key="2">
    <citation type="submission" date="2016-01" db="EMBL/GenBank/DDBJ databases">
        <authorList>
            <person name="Varghese N."/>
        </authorList>
    </citation>
    <scope>NUCLEOTIDE SEQUENCE [LARGE SCALE GENOMIC DNA]</scope>
    <source>
        <strain evidence="7 10">HL-91</strain>
    </source>
</reference>
<dbReference type="EMBL" id="LJSG01000016">
    <property type="protein sequence ID" value="KPP90746.1"/>
    <property type="molecule type" value="Genomic_DNA"/>
</dbReference>
<feature type="transmembrane region" description="Helical" evidence="6">
    <location>
        <begin position="69"/>
        <end position="86"/>
    </location>
</feature>
<protein>
    <submittedName>
        <fullName evidence="8">Putative threonine efflux protein</fullName>
    </submittedName>
    <submittedName>
        <fullName evidence="7">Threonine/homoserine/homoserine lactone efflux protein</fullName>
    </submittedName>
</protein>
<feature type="transmembrane region" description="Helical" evidence="6">
    <location>
        <begin position="41"/>
        <end position="62"/>
    </location>
</feature>
<evidence type="ECO:0000256" key="1">
    <source>
        <dbReference type="ARBA" id="ARBA00004651"/>
    </source>
</evidence>
<gene>
    <name evidence="7" type="ORF">Ga0058931_3014</name>
    <name evidence="8" type="ORF">HLUCCA05_04870</name>
</gene>
<evidence type="ECO:0000256" key="3">
    <source>
        <dbReference type="ARBA" id="ARBA00022692"/>
    </source>
</evidence>
<evidence type="ECO:0000313" key="9">
    <source>
        <dbReference type="Proteomes" id="UP000050413"/>
    </source>
</evidence>
<evidence type="ECO:0000313" key="7">
    <source>
        <dbReference type="EMBL" id="CUX83490.1"/>
    </source>
</evidence>
<feature type="transmembrane region" description="Helical" evidence="6">
    <location>
        <begin position="133"/>
        <end position="152"/>
    </location>
</feature>
<dbReference type="PANTHER" id="PTHR30086:SF20">
    <property type="entry name" value="ARGININE EXPORTER PROTEIN ARGO-RELATED"/>
    <property type="match status" value="1"/>
</dbReference>
<evidence type="ECO:0000256" key="6">
    <source>
        <dbReference type="SAM" id="Phobius"/>
    </source>
</evidence>
<feature type="transmembrane region" description="Helical" evidence="6">
    <location>
        <begin position="106"/>
        <end position="126"/>
    </location>
</feature>
<dbReference type="RefSeq" id="WP_072247037.1">
    <property type="nucleotide sequence ID" value="NZ_FBYC01000004.1"/>
</dbReference>
<dbReference type="InterPro" id="IPR001123">
    <property type="entry name" value="LeuE-type"/>
</dbReference>
<dbReference type="AlphaFoldDB" id="A0A0P8A9B5"/>
<evidence type="ECO:0000313" key="8">
    <source>
        <dbReference type="EMBL" id="KPP90746.1"/>
    </source>
</evidence>
<organism evidence="8 9">
    <name type="scientific">Roseibaca calidilacus</name>
    <dbReference type="NCBI Taxonomy" id="1666912"/>
    <lineage>
        <taxon>Bacteria</taxon>
        <taxon>Pseudomonadati</taxon>
        <taxon>Pseudomonadota</taxon>
        <taxon>Alphaproteobacteria</taxon>
        <taxon>Rhodobacterales</taxon>
        <taxon>Paracoccaceae</taxon>
        <taxon>Roseinatronobacter</taxon>
    </lineage>
</organism>